<dbReference type="AlphaFoldDB" id="A0A2T0T1P8"/>
<dbReference type="PANTHER" id="PTHR44591:SF3">
    <property type="entry name" value="RESPONSE REGULATORY DOMAIN-CONTAINING PROTEIN"/>
    <property type="match status" value="1"/>
</dbReference>
<protein>
    <submittedName>
        <fullName evidence="4">Response regulator receiver domain-containing protein</fullName>
    </submittedName>
</protein>
<feature type="domain" description="Response regulatory" evidence="3">
    <location>
        <begin position="3"/>
        <end position="118"/>
    </location>
</feature>
<dbReference type="InterPro" id="IPR011006">
    <property type="entry name" value="CheY-like_superfamily"/>
</dbReference>
<keyword evidence="1 2" id="KW-0597">Phosphoprotein</keyword>
<dbReference type="PROSITE" id="PS50110">
    <property type="entry name" value="RESPONSE_REGULATORY"/>
    <property type="match status" value="1"/>
</dbReference>
<dbReference type="SMART" id="SM00448">
    <property type="entry name" value="REC"/>
    <property type="match status" value="1"/>
</dbReference>
<dbReference type="RefSeq" id="WP_106189525.1">
    <property type="nucleotide sequence ID" value="NZ_PVTF01000007.1"/>
</dbReference>
<evidence type="ECO:0000256" key="2">
    <source>
        <dbReference type="PROSITE-ProRule" id="PRU00169"/>
    </source>
</evidence>
<comment type="caution">
    <text evidence="4">The sequence shown here is derived from an EMBL/GenBank/DDBJ whole genome shotgun (WGS) entry which is preliminary data.</text>
</comment>
<keyword evidence="5" id="KW-1185">Reference proteome</keyword>
<accession>A0A2T0T1P8</accession>
<evidence type="ECO:0000313" key="5">
    <source>
        <dbReference type="Proteomes" id="UP000239494"/>
    </source>
</evidence>
<evidence type="ECO:0000259" key="3">
    <source>
        <dbReference type="PROSITE" id="PS50110"/>
    </source>
</evidence>
<name>A0A2T0T1P8_9PSEU</name>
<dbReference type="InterPro" id="IPR050595">
    <property type="entry name" value="Bact_response_regulator"/>
</dbReference>
<feature type="modified residue" description="4-aspartylphosphate" evidence="2">
    <location>
        <position position="53"/>
    </location>
</feature>
<gene>
    <name evidence="4" type="ORF">CLV43_107182</name>
</gene>
<dbReference type="EMBL" id="PVTF01000007">
    <property type="protein sequence ID" value="PRY39598.1"/>
    <property type="molecule type" value="Genomic_DNA"/>
</dbReference>
<evidence type="ECO:0000313" key="4">
    <source>
        <dbReference type="EMBL" id="PRY39598.1"/>
    </source>
</evidence>
<dbReference type="Pfam" id="PF00072">
    <property type="entry name" value="Response_reg"/>
    <property type="match status" value="1"/>
</dbReference>
<dbReference type="InterPro" id="IPR001789">
    <property type="entry name" value="Sig_transdc_resp-reg_receiver"/>
</dbReference>
<proteinExistence type="predicted"/>
<evidence type="ECO:0000256" key="1">
    <source>
        <dbReference type="ARBA" id="ARBA00022553"/>
    </source>
</evidence>
<organism evidence="4 5">
    <name type="scientific">Umezawaea tangerina</name>
    <dbReference type="NCBI Taxonomy" id="84725"/>
    <lineage>
        <taxon>Bacteria</taxon>
        <taxon>Bacillati</taxon>
        <taxon>Actinomycetota</taxon>
        <taxon>Actinomycetes</taxon>
        <taxon>Pseudonocardiales</taxon>
        <taxon>Pseudonocardiaceae</taxon>
        <taxon>Umezawaea</taxon>
    </lineage>
</organism>
<dbReference type="SUPFAM" id="SSF52172">
    <property type="entry name" value="CheY-like"/>
    <property type="match status" value="1"/>
</dbReference>
<reference evidence="4 5" key="1">
    <citation type="submission" date="2018-03" db="EMBL/GenBank/DDBJ databases">
        <title>Genomic Encyclopedia of Archaeal and Bacterial Type Strains, Phase II (KMG-II): from individual species to whole genera.</title>
        <authorList>
            <person name="Goeker M."/>
        </authorList>
    </citation>
    <scope>NUCLEOTIDE SEQUENCE [LARGE SCALE GENOMIC DNA]</scope>
    <source>
        <strain evidence="4 5">DSM 44720</strain>
    </source>
</reference>
<dbReference type="GO" id="GO:0000160">
    <property type="term" value="P:phosphorelay signal transduction system"/>
    <property type="evidence" value="ECO:0007669"/>
    <property type="project" value="InterPro"/>
</dbReference>
<dbReference type="Gene3D" id="3.40.50.2300">
    <property type="match status" value="1"/>
</dbReference>
<dbReference type="PANTHER" id="PTHR44591">
    <property type="entry name" value="STRESS RESPONSE REGULATOR PROTEIN 1"/>
    <property type="match status" value="1"/>
</dbReference>
<dbReference type="Proteomes" id="UP000239494">
    <property type="component" value="Unassembled WGS sequence"/>
</dbReference>
<dbReference type="OrthoDB" id="9812260at2"/>
<sequence length="122" mass="12946">MRTLLVVDDDPDVLEVLSLSLGFRDGWVVETVTGGAEAVSRCLAGGIDAVLLDVEMPGLDGRRTLRALREAGRLDALPVVFITAAPDLGPDLRELGALAVLAKPFDPLRIADELADVLDWAA</sequence>